<evidence type="ECO:0000313" key="1">
    <source>
        <dbReference type="EMBL" id="KAG5550678.1"/>
    </source>
</evidence>
<evidence type="ECO:0000313" key="2">
    <source>
        <dbReference type="Proteomes" id="UP000823749"/>
    </source>
</evidence>
<dbReference type="EMBL" id="JACTNZ010000005">
    <property type="protein sequence ID" value="KAG5550678.1"/>
    <property type="molecule type" value="Genomic_DNA"/>
</dbReference>
<keyword evidence="2" id="KW-1185">Reference proteome</keyword>
<dbReference type="GO" id="GO:0005687">
    <property type="term" value="C:U4 snRNP"/>
    <property type="evidence" value="ECO:0007669"/>
    <property type="project" value="TreeGrafter"/>
</dbReference>
<dbReference type="PANTHER" id="PTHR13904">
    <property type="entry name" value="PRE-MRNA SPLICING FACTOR PRP31"/>
    <property type="match status" value="1"/>
</dbReference>
<dbReference type="PANTHER" id="PTHR13904:SF0">
    <property type="entry name" value="U4_U6 SMALL NUCLEAR RIBONUCLEOPROTEIN PRP31"/>
    <property type="match status" value="1"/>
</dbReference>
<name>A0AAV6KDV8_9ERIC</name>
<dbReference type="GO" id="GO:0071011">
    <property type="term" value="C:precatalytic spliceosome"/>
    <property type="evidence" value="ECO:0007669"/>
    <property type="project" value="TreeGrafter"/>
</dbReference>
<accession>A0AAV6KDV8</accession>
<organism evidence="1 2">
    <name type="scientific">Rhododendron griersonianum</name>
    <dbReference type="NCBI Taxonomy" id="479676"/>
    <lineage>
        <taxon>Eukaryota</taxon>
        <taxon>Viridiplantae</taxon>
        <taxon>Streptophyta</taxon>
        <taxon>Embryophyta</taxon>
        <taxon>Tracheophyta</taxon>
        <taxon>Spermatophyta</taxon>
        <taxon>Magnoliopsida</taxon>
        <taxon>eudicotyledons</taxon>
        <taxon>Gunneridae</taxon>
        <taxon>Pentapetalae</taxon>
        <taxon>asterids</taxon>
        <taxon>Ericales</taxon>
        <taxon>Ericaceae</taxon>
        <taxon>Ericoideae</taxon>
        <taxon>Rhodoreae</taxon>
        <taxon>Rhododendron</taxon>
    </lineage>
</organism>
<dbReference type="GO" id="GO:0000244">
    <property type="term" value="P:spliceosomal tri-snRNP complex assembly"/>
    <property type="evidence" value="ECO:0007669"/>
    <property type="project" value="InterPro"/>
</dbReference>
<gene>
    <name evidence="1" type="ORF">RHGRI_015584</name>
</gene>
<comment type="caution">
    <text evidence="1">The sequence shown here is derived from an EMBL/GenBank/DDBJ whole genome shotgun (WGS) entry which is preliminary data.</text>
</comment>
<dbReference type="GO" id="GO:0046540">
    <property type="term" value="C:U4/U6 x U5 tri-snRNP complex"/>
    <property type="evidence" value="ECO:0007669"/>
    <property type="project" value="InterPro"/>
</dbReference>
<protein>
    <submittedName>
        <fullName evidence="1">Uncharacterized protein</fullName>
    </submittedName>
</protein>
<dbReference type="AlphaFoldDB" id="A0AAV6KDV8"/>
<dbReference type="InterPro" id="IPR036070">
    <property type="entry name" value="Nop_dom_sf"/>
</dbReference>
<dbReference type="InterPro" id="IPR027105">
    <property type="entry name" value="Prp31"/>
</dbReference>
<dbReference type="SUPFAM" id="SSF89124">
    <property type="entry name" value="Nop domain"/>
    <property type="match status" value="1"/>
</dbReference>
<proteinExistence type="predicted"/>
<sequence>MSTMLSSQGVLIEQGSDTKQMADCFALRETIGIDTYGLRKFIIGKYPNVHMEVLGPVPYARAVKKIGNEMDLALVDLKEVLSLADIGYVSWKGIGKPLLEEILEVASKLVVGTAGGLSALANIPADDFSLTRGDPTDKTGRCIRDEIIRVSEQWQKKSYLSAKQGSELDPLPIFKPKEGKIGEIAEAKLYGMEPCCDGKLVFDAGRVTALLVLGISAPLSNEKHTFSIPPRIFHYAVELLGRISHALSDVMDQDTLLAYLYHCSGSRVMSSGEFDFKRKESFLPVEDGSTNNAIYEKSCSADMQAIKWGKQGR</sequence>
<dbReference type="Proteomes" id="UP000823749">
    <property type="component" value="Chromosome 5"/>
</dbReference>
<reference evidence="1" key="1">
    <citation type="submission" date="2020-08" db="EMBL/GenBank/DDBJ databases">
        <title>Plant Genome Project.</title>
        <authorList>
            <person name="Zhang R.-G."/>
        </authorList>
    </citation>
    <scope>NUCLEOTIDE SEQUENCE</scope>
    <source>
        <strain evidence="1">WSP0</strain>
        <tissue evidence="1">Leaf</tissue>
    </source>
</reference>